<gene>
    <name evidence="1" type="ORF">EVA_20893</name>
</gene>
<sequence length="125" mass="14195">MTKPIAPDRVVLGCSIRRCSNRIAPVNRCTISIVIVAFNQTRRCRLTINGNTRVIVIQKIIYHHIRSAIFSLTRTVGIGYRFVIIRIGPLPPEERVLIVRGHHRVLVGIAKHFLYSRPSQFGSNL</sequence>
<protein>
    <submittedName>
        <fullName evidence="1">Uncharacterized protein</fullName>
    </submittedName>
</protein>
<reference evidence="1" key="1">
    <citation type="journal article" date="2012" name="PLoS ONE">
        <title>Gene sets for utilization of primary and secondary nutrition supplies in the distal gut of endangered iberian lynx.</title>
        <authorList>
            <person name="Alcaide M."/>
            <person name="Messina E."/>
            <person name="Richter M."/>
            <person name="Bargiela R."/>
            <person name="Peplies J."/>
            <person name="Huws S.A."/>
            <person name="Newbold C.J."/>
            <person name="Golyshin P.N."/>
            <person name="Simon M.A."/>
            <person name="Lopez G."/>
            <person name="Yakimov M.M."/>
            <person name="Ferrer M."/>
        </authorList>
    </citation>
    <scope>NUCLEOTIDE SEQUENCE</scope>
</reference>
<organism evidence="1">
    <name type="scientific">gut metagenome</name>
    <dbReference type="NCBI Taxonomy" id="749906"/>
    <lineage>
        <taxon>unclassified sequences</taxon>
        <taxon>metagenomes</taxon>
        <taxon>organismal metagenomes</taxon>
    </lineage>
</organism>
<dbReference type="EMBL" id="AMCI01008467">
    <property type="protein sequence ID" value="EJW91001.1"/>
    <property type="molecule type" value="Genomic_DNA"/>
</dbReference>
<name>J9F7W9_9ZZZZ</name>
<proteinExistence type="predicted"/>
<dbReference type="AlphaFoldDB" id="J9F7W9"/>
<evidence type="ECO:0000313" key="1">
    <source>
        <dbReference type="EMBL" id="EJW91001.1"/>
    </source>
</evidence>
<accession>J9F7W9</accession>
<comment type="caution">
    <text evidence="1">The sequence shown here is derived from an EMBL/GenBank/DDBJ whole genome shotgun (WGS) entry which is preliminary data.</text>
</comment>